<gene>
    <name evidence="6" type="primary">smc</name>
    <name evidence="9" type="ORF">HDF15_002524</name>
</gene>
<keyword evidence="1 6" id="KW-0963">Cytoplasm</keyword>
<comment type="subcellular location">
    <subcellularLocation>
        <location evidence="6">Cytoplasm</location>
    </subcellularLocation>
</comment>
<dbReference type="GO" id="GO:0005694">
    <property type="term" value="C:chromosome"/>
    <property type="evidence" value="ECO:0007669"/>
    <property type="project" value="InterPro"/>
</dbReference>
<dbReference type="InterPro" id="IPR011890">
    <property type="entry name" value="SMC_prok"/>
</dbReference>
<dbReference type="RefSeq" id="WP_184255844.1">
    <property type="nucleotide sequence ID" value="NZ_JACHIO010000009.1"/>
</dbReference>
<dbReference type="GO" id="GO:0007062">
    <property type="term" value="P:sister chromatid cohesion"/>
    <property type="evidence" value="ECO:0007669"/>
    <property type="project" value="InterPro"/>
</dbReference>
<keyword evidence="5 6" id="KW-0238">DNA-binding</keyword>
<dbReference type="GO" id="GO:0007059">
    <property type="term" value="P:chromosome segregation"/>
    <property type="evidence" value="ECO:0007669"/>
    <property type="project" value="UniProtKB-UniRule"/>
</dbReference>
<dbReference type="CDD" id="cd03278">
    <property type="entry name" value="ABC_SMC_barmotin"/>
    <property type="match status" value="1"/>
</dbReference>
<dbReference type="GO" id="GO:0003677">
    <property type="term" value="F:DNA binding"/>
    <property type="evidence" value="ECO:0007669"/>
    <property type="project" value="UniProtKB-UniRule"/>
</dbReference>
<feature type="coiled-coil region" evidence="6">
    <location>
        <begin position="487"/>
        <end position="563"/>
    </location>
</feature>
<evidence type="ECO:0000256" key="7">
    <source>
        <dbReference type="SAM" id="MobiDB-lite"/>
    </source>
</evidence>
<dbReference type="PANTHER" id="PTHR43977">
    <property type="entry name" value="STRUCTURAL MAINTENANCE OF CHROMOSOMES PROTEIN 3"/>
    <property type="match status" value="1"/>
</dbReference>
<dbReference type="Gene3D" id="1.20.1060.20">
    <property type="match status" value="1"/>
</dbReference>
<proteinExistence type="inferred from homology"/>
<comment type="domain">
    <text evidence="6">Contains large globular domains required for ATP hydrolysis at each terminus and a third globular domain forming a flexible hinge near the middle of the molecule. These domains are separated by coiled-coil structures.</text>
</comment>
<dbReference type="SMART" id="SM00968">
    <property type="entry name" value="SMC_hinge"/>
    <property type="match status" value="1"/>
</dbReference>
<name>A0A7W8E971_9BACT</name>
<comment type="similarity">
    <text evidence="6">Belongs to the SMC family.</text>
</comment>
<feature type="compositionally biased region" description="Basic and acidic residues" evidence="7">
    <location>
        <begin position="817"/>
        <end position="829"/>
    </location>
</feature>
<dbReference type="SUPFAM" id="SSF75553">
    <property type="entry name" value="Smc hinge domain"/>
    <property type="match status" value="1"/>
</dbReference>
<sequence length="1296" mass="142606">MLKLKKVQILGFKSFCDRTEVQLTGQGIAAIVGPNGCGKSNISDAITWVLGEQSAKSLRGIKMEDVIFAGTRDRKPTGMAEVSLTLVDPEVYDGATLAEGEAEVFSDGPTLVPMPAGDWDESALREQIAQETEDAVAEAQPGTTYEAEAPVARKTEGTNAEAAQSEPSNNVVLKIRRRKFGRAPIRAGEITVTRRLFRTGDSEYLLNGKICRLSDIKDIFMGTGLGGESYAMIGQERIGQILSSKPLDRRGIIEEAAGITRFKTKKRLAELRLESAKQNLSRVNDIFEEVTRQMAVLKRQASKAERYGALRDELRGKLRVVLASRLTQMDAEQSATATEIARLAGLIDTQAAELETMDSEHSVGVARGYELDSQIREAGSRANQSAVELERITARSTSNADRISDLAQRITSGNDDLEQARAQMASLAGEREQQRSFLENATSESTSSRDEANAQQAQAHEATRNVLATEALTENQRRSAMQVMQRANQSRNEQAQAEAALAGLENESERLVGESEAARAELEALSSQRNQIKMSFEGVTERLKKLEADIVELRHTLEARRMEETQSRRRGDELRAEMATLMGRRGSLEALIREHSYSTDTVRNIFRANAKRDQTGGLVPVGTLADFLEVDGQYENVVDEFLRDELNYIVVKSWDAANEGVRMLQSDVAGRATFLVHPNDAQANFPLAEGMLSKALTENSGVVPLRDCIRVLDGFGRSLEVILPKLRDGFVAPDSATARTLALSNPQAFFLSPTGETFHNVTVTGGRPRAQGPLALKRELAEVQAKLEGVEAELASNEQATLALTREIAESTSVLDSKNHERRDAERESANSGAALRQMEGETARIERRLQEWQLAAGRNQDTRQQKQDLIARKQEETASFEADRARIEQQIAELTEKIASLRANREELQAAASAAAAALAGLEERRRNANANFEQTNRLYEGQAQRIAQIEQQITSAASEKQRREEETASLSMQHEGLTETRAQALAEVETLTAEASGLRVAMTELDSRLRTLRHETEALREQRAQLSARAAKLTSDLEHLESTCINDLSVEPATLREDATIERIEAEALHTEDEAARALKQRLEAMGPVNMMALEEYTETSERHGFLETQRKDLLDSIENTQASIKEIDDVSHLKFDEAFKIVNENFSTTFTKLFGGGQAMMKLTDEANSSESGIDIIASPPGKKLQNVLLLSGGEKALTALSLLVGIFQFQPAPFCVLDEVDAPLDETNVGRFARLIAEMSETTQFVVITHSKRTMEQADVMYGVTMQEPGVSKIVSVSLGGRSKGREARTAA</sequence>
<feature type="binding site" evidence="6">
    <location>
        <begin position="34"/>
        <end position="41"/>
    </location>
    <ligand>
        <name>ATP</name>
        <dbReference type="ChEBI" id="CHEBI:30616"/>
    </ligand>
</feature>
<organism evidence="9 10">
    <name type="scientific">Granulicella mallensis</name>
    <dbReference type="NCBI Taxonomy" id="940614"/>
    <lineage>
        <taxon>Bacteria</taxon>
        <taxon>Pseudomonadati</taxon>
        <taxon>Acidobacteriota</taxon>
        <taxon>Terriglobia</taxon>
        <taxon>Terriglobales</taxon>
        <taxon>Acidobacteriaceae</taxon>
        <taxon>Granulicella</taxon>
    </lineage>
</organism>
<dbReference type="InterPro" id="IPR010935">
    <property type="entry name" value="SMC_hinge"/>
</dbReference>
<evidence type="ECO:0000256" key="4">
    <source>
        <dbReference type="ARBA" id="ARBA00023054"/>
    </source>
</evidence>
<dbReference type="GO" id="GO:0005737">
    <property type="term" value="C:cytoplasm"/>
    <property type="evidence" value="ECO:0007669"/>
    <property type="project" value="UniProtKB-SubCell"/>
</dbReference>
<dbReference type="GO" id="GO:0030261">
    <property type="term" value="P:chromosome condensation"/>
    <property type="evidence" value="ECO:0007669"/>
    <property type="project" value="InterPro"/>
</dbReference>
<evidence type="ECO:0000259" key="8">
    <source>
        <dbReference type="SMART" id="SM00968"/>
    </source>
</evidence>
<protein>
    <recommendedName>
        <fullName evidence="6">Chromosome partition protein Smc</fullName>
    </recommendedName>
</protein>
<accession>A0A7W8E971</accession>
<evidence type="ECO:0000256" key="1">
    <source>
        <dbReference type="ARBA" id="ARBA00022490"/>
    </source>
</evidence>
<dbReference type="NCBIfam" id="TIGR02168">
    <property type="entry name" value="SMC_prok_B"/>
    <property type="match status" value="1"/>
</dbReference>
<evidence type="ECO:0000256" key="3">
    <source>
        <dbReference type="ARBA" id="ARBA00022840"/>
    </source>
</evidence>
<dbReference type="Pfam" id="PF02463">
    <property type="entry name" value="SMC_N"/>
    <property type="match status" value="2"/>
</dbReference>
<keyword evidence="2 6" id="KW-0547">Nucleotide-binding</keyword>
<feature type="region of interest" description="Disordered" evidence="7">
    <location>
        <begin position="813"/>
        <end position="842"/>
    </location>
</feature>
<dbReference type="HAMAP" id="MF_01894">
    <property type="entry name" value="Smc_prok"/>
    <property type="match status" value="1"/>
</dbReference>
<dbReference type="Gene3D" id="3.40.50.300">
    <property type="entry name" value="P-loop containing nucleotide triphosphate hydrolases"/>
    <property type="match status" value="2"/>
</dbReference>
<dbReference type="SUPFAM" id="SSF52540">
    <property type="entry name" value="P-loop containing nucleoside triphosphate hydrolases"/>
    <property type="match status" value="1"/>
</dbReference>
<dbReference type="EMBL" id="JACHIO010000009">
    <property type="protein sequence ID" value="MBB5064173.1"/>
    <property type="molecule type" value="Genomic_DNA"/>
</dbReference>
<dbReference type="InterPro" id="IPR024704">
    <property type="entry name" value="SMC"/>
</dbReference>
<comment type="subunit">
    <text evidence="6">Homodimer.</text>
</comment>
<evidence type="ECO:0000256" key="5">
    <source>
        <dbReference type="ARBA" id="ARBA00023125"/>
    </source>
</evidence>
<feature type="compositionally biased region" description="Polar residues" evidence="7">
    <location>
        <begin position="435"/>
        <end position="446"/>
    </location>
</feature>
<feature type="region of interest" description="Disordered" evidence="7">
    <location>
        <begin position="955"/>
        <end position="978"/>
    </location>
</feature>
<evidence type="ECO:0000256" key="6">
    <source>
        <dbReference type="HAMAP-Rule" id="MF_01894"/>
    </source>
</evidence>
<dbReference type="Pfam" id="PF06470">
    <property type="entry name" value="SMC_hinge"/>
    <property type="match status" value="1"/>
</dbReference>
<keyword evidence="4 6" id="KW-0175">Coiled coil</keyword>
<comment type="function">
    <text evidence="6">Required for chromosome condensation and partitioning.</text>
</comment>
<dbReference type="GO" id="GO:0005524">
    <property type="term" value="F:ATP binding"/>
    <property type="evidence" value="ECO:0007669"/>
    <property type="project" value="UniProtKB-UniRule"/>
</dbReference>
<reference evidence="9 10" key="1">
    <citation type="submission" date="2020-08" db="EMBL/GenBank/DDBJ databases">
        <title>Genomic Encyclopedia of Type Strains, Phase IV (KMG-V): Genome sequencing to study the core and pangenomes of soil and plant-associated prokaryotes.</title>
        <authorList>
            <person name="Whitman W."/>
        </authorList>
    </citation>
    <scope>NUCLEOTIDE SEQUENCE [LARGE SCALE GENOMIC DNA]</scope>
    <source>
        <strain evidence="9 10">X5P3</strain>
    </source>
</reference>
<dbReference type="InterPro" id="IPR036277">
    <property type="entry name" value="SMC_hinge_sf"/>
</dbReference>
<feature type="domain" description="SMC hinge" evidence="8">
    <location>
        <begin position="618"/>
        <end position="742"/>
    </location>
</feature>
<dbReference type="InterPro" id="IPR027417">
    <property type="entry name" value="P-loop_NTPase"/>
</dbReference>
<comment type="caution">
    <text evidence="9">The sequence shown here is derived from an EMBL/GenBank/DDBJ whole genome shotgun (WGS) entry which is preliminary data.</text>
</comment>
<dbReference type="GO" id="GO:0016887">
    <property type="term" value="F:ATP hydrolysis activity"/>
    <property type="evidence" value="ECO:0007669"/>
    <property type="project" value="InterPro"/>
</dbReference>
<feature type="coiled-coil region" evidence="6">
    <location>
        <begin position="259"/>
        <end position="307"/>
    </location>
</feature>
<dbReference type="InterPro" id="IPR003395">
    <property type="entry name" value="RecF/RecN/SMC_N"/>
</dbReference>
<dbReference type="GO" id="GO:0006260">
    <property type="term" value="P:DNA replication"/>
    <property type="evidence" value="ECO:0007669"/>
    <property type="project" value="UniProtKB-UniRule"/>
</dbReference>
<evidence type="ECO:0000313" key="10">
    <source>
        <dbReference type="Proteomes" id="UP000584867"/>
    </source>
</evidence>
<evidence type="ECO:0000256" key="2">
    <source>
        <dbReference type="ARBA" id="ARBA00022741"/>
    </source>
</evidence>
<evidence type="ECO:0000313" key="9">
    <source>
        <dbReference type="EMBL" id="MBB5064173.1"/>
    </source>
</evidence>
<dbReference type="PIRSF" id="PIRSF005719">
    <property type="entry name" value="SMC"/>
    <property type="match status" value="1"/>
</dbReference>
<feature type="region of interest" description="Disordered" evidence="7">
    <location>
        <begin position="425"/>
        <end position="464"/>
    </location>
</feature>
<keyword evidence="3 6" id="KW-0067">ATP-binding</keyword>
<dbReference type="Proteomes" id="UP000584867">
    <property type="component" value="Unassembled WGS sequence"/>
</dbReference>